<protein>
    <submittedName>
        <fullName evidence="1">Uncharacterized protein</fullName>
    </submittedName>
</protein>
<dbReference type="EMBL" id="CP017902">
    <property type="protein sequence ID" value="ARP19192.1"/>
    <property type="molecule type" value="Genomic_DNA"/>
</dbReference>
<organism evidence="1">
    <name type="scientific">Vibrio alginolyticus</name>
    <dbReference type="NCBI Taxonomy" id="663"/>
    <lineage>
        <taxon>Bacteria</taxon>
        <taxon>Pseudomonadati</taxon>
        <taxon>Pseudomonadota</taxon>
        <taxon>Gammaproteobacteria</taxon>
        <taxon>Vibrionales</taxon>
        <taxon>Vibrionaceae</taxon>
        <taxon>Vibrio</taxon>
    </lineage>
</organism>
<dbReference type="AlphaFoldDB" id="A0A1W6U854"/>
<gene>
    <name evidence="1" type="ORF">K05K4_23680</name>
</gene>
<reference evidence="1" key="1">
    <citation type="submission" date="2016-10" db="EMBL/GenBank/DDBJ databases">
        <title>The High Quality Genome of Vibrio alginolyticus K01M1.</title>
        <authorList>
            <person name="Wendling C."/>
            <person name="Chibani C.M."/>
            <person name="Hertel R."/>
            <person name="Sproer C."/>
            <person name="Bunk B."/>
            <person name="Overmann J."/>
            <person name="Roth O."/>
            <person name="Liesegang H."/>
        </authorList>
    </citation>
    <scope>NUCLEOTIDE SEQUENCE</scope>
    <source>
        <strain evidence="1">K05K4</strain>
    </source>
</reference>
<accession>A0A1W6U854</accession>
<sequence>MVSYSEYKNKARLIASFIFMRFKPRADTDEHSYFLECW</sequence>
<evidence type="ECO:0000313" key="1">
    <source>
        <dbReference type="EMBL" id="ARP19192.1"/>
    </source>
</evidence>
<proteinExistence type="predicted"/>
<name>A0A1W6U854_VIBAL</name>